<dbReference type="SUPFAM" id="SSF49764">
    <property type="entry name" value="HSP20-like chaperones"/>
    <property type="match status" value="1"/>
</dbReference>
<dbReference type="PROSITE" id="PS01031">
    <property type="entry name" value="SHSP"/>
    <property type="match status" value="1"/>
</dbReference>
<dbReference type="InterPro" id="IPR031107">
    <property type="entry name" value="Small_HSP"/>
</dbReference>
<gene>
    <name evidence="5" type="ORF">A3C16_04515</name>
</gene>
<name>A0A1G2KTL0_9BACT</name>
<feature type="compositionally biased region" description="Basic and acidic residues" evidence="3">
    <location>
        <begin position="100"/>
        <end position="109"/>
    </location>
</feature>
<dbReference type="Gene3D" id="2.60.40.790">
    <property type="match status" value="1"/>
</dbReference>
<comment type="caution">
    <text evidence="5">The sequence shown here is derived from an EMBL/GenBank/DDBJ whole genome shotgun (WGS) entry which is preliminary data.</text>
</comment>
<proteinExistence type="inferred from homology"/>
<feature type="region of interest" description="Disordered" evidence="3">
    <location>
        <begin position="22"/>
        <end position="109"/>
    </location>
</feature>
<dbReference type="InterPro" id="IPR002068">
    <property type="entry name" value="A-crystallin/Hsp20_dom"/>
</dbReference>
<evidence type="ECO:0000256" key="2">
    <source>
        <dbReference type="RuleBase" id="RU003616"/>
    </source>
</evidence>
<dbReference type="AlphaFoldDB" id="A0A1G2KTL0"/>
<feature type="domain" description="SHSP" evidence="4">
    <location>
        <begin position="105"/>
        <end position="217"/>
    </location>
</feature>
<evidence type="ECO:0000259" key="4">
    <source>
        <dbReference type="PROSITE" id="PS01031"/>
    </source>
</evidence>
<feature type="compositionally biased region" description="Basic and acidic residues" evidence="3">
    <location>
        <begin position="45"/>
        <end position="54"/>
    </location>
</feature>
<dbReference type="Pfam" id="PF00011">
    <property type="entry name" value="HSP20"/>
    <property type="match status" value="1"/>
</dbReference>
<dbReference type="EMBL" id="MHQL01000055">
    <property type="protein sequence ID" value="OHA01729.1"/>
    <property type="molecule type" value="Genomic_DNA"/>
</dbReference>
<dbReference type="Proteomes" id="UP000177811">
    <property type="component" value="Unassembled WGS sequence"/>
</dbReference>
<evidence type="ECO:0000313" key="5">
    <source>
        <dbReference type="EMBL" id="OHA01729.1"/>
    </source>
</evidence>
<comment type="similarity">
    <text evidence="1 2">Belongs to the small heat shock protein (HSP20) family.</text>
</comment>
<feature type="compositionally biased region" description="Low complexity" evidence="3">
    <location>
        <begin position="71"/>
        <end position="96"/>
    </location>
</feature>
<protein>
    <recommendedName>
        <fullName evidence="4">SHSP domain-containing protein</fullName>
    </recommendedName>
</protein>
<reference evidence="5 6" key="1">
    <citation type="journal article" date="2016" name="Nat. Commun.">
        <title>Thousands of microbial genomes shed light on interconnected biogeochemical processes in an aquifer system.</title>
        <authorList>
            <person name="Anantharaman K."/>
            <person name="Brown C.T."/>
            <person name="Hug L.A."/>
            <person name="Sharon I."/>
            <person name="Castelle C.J."/>
            <person name="Probst A.J."/>
            <person name="Thomas B.C."/>
            <person name="Singh A."/>
            <person name="Wilkins M.J."/>
            <person name="Karaoz U."/>
            <person name="Brodie E.L."/>
            <person name="Williams K.H."/>
            <person name="Hubbard S.S."/>
            <person name="Banfield J.F."/>
        </authorList>
    </citation>
    <scope>NUCLEOTIDE SEQUENCE [LARGE SCALE GENOMIC DNA]</scope>
</reference>
<evidence type="ECO:0000256" key="1">
    <source>
        <dbReference type="PROSITE-ProRule" id="PRU00285"/>
    </source>
</evidence>
<organism evidence="5 6">
    <name type="scientific">Candidatus Sungbacteria bacterium RIFCSPHIGHO2_02_FULL_51_29</name>
    <dbReference type="NCBI Taxonomy" id="1802273"/>
    <lineage>
        <taxon>Bacteria</taxon>
        <taxon>Candidatus Sungiibacteriota</taxon>
    </lineage>
</organism>
<evidence type="ECO:0000313" key="6">
    <source>
        <dbReference type="Proteomes" id="UP000177811"/>
    </source>
</evidence>
<sequence>MYNSHHMADTRSFFERLTGSVRIPDQDDANGADADPSVGLVAETVTERPAERKGMPGRRKKVIEYEEEPAEASSGSAFSRAAADAASSYPVAAPEPVAEESARDDHEPEGQLTVDIYDDGDSIVIQSTVAGVSPEDLDLSVTSDMVTLKGKRKKGQNVREESYYYKELYWGSFSRSVILPEEVEADEAEAALKNGLLTVRLPKKNKHMLKKIKVKPE</sequence>
<dbReference type="InterPro" id="IPR008978">
    <property type="entry name" value="HSP20-like_chaperone"/>
</dbReference>
<dbReference type="CDD" id="cd06464">
    <property type="entry name" value="ACD_sHsps-like"/>
    <property type="match status" value="1"/>
</dbReference>
<evidence type="ECO:0000256" key="3">
    <source>
        <dbReference type="SAM" id="MobiDB-lite"/>
    </source>
</evidence>
<accession>A0A1G2KTL0</accession>
<dbReference type="PANTHER" id="PTHR11527">
    <property type="entry name" value="HEAT-SHOCK PROTEIN 20 FAMILY MEMBER"/>
    <property type="match status" value="1"/>
</dbReference>